<organism evidence="2 3">
    <name type="scientific">Segatella copri</name>
    <dbReference type="NCBI Taxonomy" id="165179"/>
    <lineage>
        <taxon>Bacteria</taxon>
        <taxon>Pseudomonadati</taxon>
        <taxon>Bacteroidota</taxon>
        <taxon>Bacteroidia</taxon>
        <taxon>Bacteroidales</taxon>
        <taxon>Prevotellaceae</taxon>
        <taxon>Segatella</taxon>
    </lineage>
</organism>
<accession>A0A646HJH7</accession>
<feature type="region of interest" description="Disordered" evidence="1">
    <location>
        <begin position="582"/>
        <end position="615"/>
    </location>
</feature>
<protein>
    <submittedName>
        <fullName evidence="2">Uncharacterized protein</fullName>
    </submittedName>
</protein>
<evidence type="ECO:0000313" key="2">
    <source>
        <dbReference type="EMBL" id="MQN89341.1"/>
    </source>
</evidence>
<gene>
    <name evidence="2" type="ORF">F7D59_05600</name>
</gene>
<dbReference type="Proteomes" id="UP000420635">
    <property type="component" value="Unassembled WGS sequence"/>
</dbReference>
<reference evidence="3" key="1">
    <citation type="submission" date="2019-09" db="EMBL/GenBank/DDBJ databases">
        <title>Distinct polysaccharide growth profiles of human intestinal Prevotella copri isolates.</title>
        <authorList>
            <person name="Fehlner-Peach H."/>
            <person name="Magnabosco C."/>
            <person name="Raghavan V."/>
            <person name="Scher J.U."/>
            <person name="Tett A."/>
            <person name="Cox L.M."/>
            <person name="Gottsegen C."/>
            <person name="Watters A."/>
            <person name="Wiltshire- Gordon J.D."/>
            <person name="Segata N."/>
            <person name="Bonneau R."/>
            <person name="Littman D.R."/>
        </authorList>
    </citation>
    <scope>NUCLEOTIDE SEQUENCE [LARGE SCALE GENOMIC DNA]</scope>
    <source>
        <strain evidence="3">iP54</strain>
    </source>
</reference>
<evidence type="ECO:0000256" key="1">
    <source>
        <dbReference type="SAM" id="MobiDB-lite"/>
    </source>
</evidence>
<dbReference type="EMBL" id="VZBQ01000059">
    <property type="protein sequence ID" value="MQN89341.1"/>
    <property type="molecule type" value="Genomic_DNA"/>
</dbReference>
<evidence type="ECO:0000313" key="3">
    <source>
        <dbReference type="Proteomes" id="UP000420635"/>
    </source>
</evidence>
<feature type="compositionally biased region" description="Basic and acidic residues" evidence="1">
    <location>
        <begin position="582"/>
        <end position="606"/>
    </location>
</feature>
<dbReference type="AlphaFoldDB" id="A0A646HJH7"/>
<dbReference type="RefSeq" id="WP_153113110.1">
    <property type="nucleotide sequence ID" value="NZ_VZAS01000071.1"/>
</dbReference>
<proteinExistence type="predicted"/>
<comment type="caution">
    <text evidence="2">The sequence shown here is derived from an EMBL/GenBank/DDBJ whole genome shotgun (WGS) entry which is preliminary data.</text>
</comment>
<sequence>MNADLFSSDNGLETALLRSSLAFGINQKLQGSRSQFLSQVISSLIMAEGPMSADDICIQFKQRFGKLITKEAVNSYLDKLTNKKKFLKKNKETGKFEINSATKETIDTEFTDMLNKTSELIDDIVEETKKLNQGRLVSDKLKLRSKIKDALTYFFRLFGLDILGSEDNNLDKDSFIKNLRKDLDINEADALILALSKAIDEQVRFKNGVLKKWAKAYVFTQIAQLDPTLNSFELTQFKKKEFILDTDVVLHCLVNNTRFSNEYQHLLETLLKCQCSVYVPPVILKEVVRHVKTSKNSYNYYKSSINTVPEDILLSNISNVFVEDFCNSKNEYASFDVYYGNYYDEEVPEELIKQLLKDKFKNLQFECSVVDRKEEYNIADNDTIDKFIEDIFFETRFTPKGSRRSESDNRSIAETDAYIYLGIAERLKGNNSSQNGSKEFLKNDLYFVTTSSRADKCARKYNLQKEVCTNPNVLLSILGAIGQFDDSKTLCLFDNPFLVNAAKETWEDVHTAVELGLNLKGANVYQLKRKLDQSLKRWMVNHDDLENINCIVEDAKKIGIESYTGELADRIYIKSLEKENEQLRKESEQKDQTISSLRKDKARDNYLARVNKKRK</sequence>
<name>A0A646HJH7_9BACT</name>